<dbReference type="CDD" id="cd04301">
    <property type="entry name" value="NAT_SF"/>
    <property type="match status" value="1"/>
</dbReference>
<dbReference type="GO" id="GO:0005840">
    <property type="term" value="C:ribosome"/>
    <property type="evidence" value="ECO:0007669"/>
    <property type="project" value="UniProtKB-KW"/>
</dbReference>
<dbReference type="InterPro" id="IPR016181">
    <property type="entry name" value="Acyl_CoA_acyltransferase"/>
</dbReference>
<evidence type="ECO:0000256" key="2">
    <source>
        <dbReference type="ARBA" id="ARBA00023315"/>
    </source>
</evidence>
<reference evidence="5" key="1">
    <citation type="submission" date="2016-10" db="EMBL/GenBank/DDBJ databases">
        <authorList>
            <person name="Varghese N."/>
            <person name="Submissions S."/>
        </authorList>
    </citation>
    <scope>NUCLEOTIDE SEQUENCE [LARGE SCALE GENOMIC DNA]</scope>
    <source>
        <strain evidence="5">DSM 21857</strain>
    </source>
</reference>
<accession>A0A1I3KCR2</accession>
<dbReference type="STRING" id="1121003.SAMN03080618_01146"/>
<proteinExistence type="predicted"/>
<dbReference type="OrthoDB" id="7925327at2"/>
<protein>
    <submittedName>
        <fullName evidence="4">Ribosomal protein S18 acetylase RimI</fullName>
    </submittedName>
</protein>
<name>A0A1I3KCR2_9HYPH</name>
<dbReference type="PANTHER" id="PTHR43877:SF2">
    <property type="entry name" value="AMINOALKYLPHOSPHONATE N-ACETYLTRANSFERASE-RELATED"/>
    <property type="match status" value="1"/>
</dbReference>
<evidence type="ECO:0000259" key="3">
    <source>
        <dbReference type="PROSITE" id="PS51186"/>
    </source>
</evidence>
<dbReference type="Pfam" id="PF00583">
    <property type="entry name" value="Acetyltransf_1"/>
    <property type="match status" value="1"/>
</dbReference>
<evidence type="ECO:0000313" key="4">
    <source>
        <dbReference type="EMBL" id="SFI70299.1"/>
    </source>
</evidence>
<organism evidence="4 5">
    <name type="scientific">Aquamicrobium aerolatum DSM 21857</name>
    <dbReference type="NCBI Taxonomy" id="1121003"/>
    <lineage>
        <taxon>Bacteria</taxon>
        <taxon>Pseudomonadati</taxon>
        <taxon>Pseudomonadota</taxon>
        <taxon>Alphaproteobacteria</taxon>
        <taxon>Hyphomicrobiales</taxon>
        <taxon>Phyllobacteriaceae</taxon>
        <taxon>Aerobium</taxon>
    </lineage>
</organism>
<dbReference type="Gene3D" id="3.40.630.30">
    <property type="match status" value="1"/>
</dbReference>
<evidence type="ECO:0000256" key="1">
    <source>
        <dbReference type="ARBA" id="ARBA00022679"/>
    </source>
</evidence>
<keyword evidence="4" id="KW-0689">Ribosomal protein</keyword>
<keyword evidence="4" id="KW-0687">Ribonucleoprotein</keyword>
<dbReference type="Proteomes" id="UP000242763">
    <property type="component" value="Unassembled WGS sequence"/>
</dbReference>
<dbReference type="EMBL" id="FORF01000005">
    <property type="protein sequence ID" value="SFI70299.1"/>
    <property type="molecule type" value="Genomic_DNA"/>
</dbReference>
<evidence type="ECO:0000313" key="5">
    <source>
        <dbReference type="Proteomes" id="UP000242763"/>
    </source>
</evidence>
<keyword evidence="1" id="KW-0808">Transferase</keyword>
<dbReference type="RefSeq" id="WP_091519683.1">
    <property type="nucleotide sequence ID" value="NZ_FORF01000005.1"/>
</dbReference>
<feature type="domain" description="N-acetyltransferase" evidence="3">
    <location>
        <begin position="1"/>
        <end position="163"/>
    </location>
</feature>
<dbReference type="GO" id="GO:0016747">
    <property type="term" value="F:acyltransferase activity, transferring groups other than amino-acyl groups"/>
    <property type="evidence" value="ECO:0007669"/>
    <property type="project" value="InterPro"/>
</dbReference>
<dbReference type="SUPFAM" id="SSF55729">
    <property type="entry name" value="Acyl-CoA N-acyltransferases (Nat)"/>
    <property type="match status" value="1"/>
</dbReference>
<gene>
    <name evidence="4" type="ORF">SAMN03080618_01146</name>
</gene>
<dbReference type="PANTHER" id="PTHR43877">
    <property type="entry name" value="AMINOALKYLPHOSPHONATE N-ACETYLTRANSFERASE-RELATED-RELATED"/>
    <property type="match status" value="1"/>
</dbReference>
<keyword evidence="2" id="KW-0012">Acyltransferase</keyword>
<sequence length="166" mass="18191">MFVRTASSRDIPAIRALLVETWHDTYDAIYGKDRVTQITDSWHSMTLLGERLSLPRSEFLVADDGKMIGGMAFATAQDEGKTLVLHQLYVAPSCQGQGIGGLLLDEVEGCFPEAGTVRLFVEERNAKAVSFYLAQGFSQVGKIDQEVVGGPAEPALVFERPIIWAD</sequence>
<keyword evidence="5" id="KW-1185">Reference proteome</keyword>
<dbReference type="PROSITE" id="PS51186">
    <property type="entry name" value="GNAT"/>
    <property type="match status" value="1"/>
</dbReference>
<dbReference type="AlphaFoldDB" id="A0A1I3KCR2"/>
<dbReference type="InterPro" id="IPR000182">
    <property type="entry name" value="GNAT_dom"/>
</dbReference>
<dbReference type="InterPro" id="IPR050832">
    <property type="entry name" value="Bact_Acetyltransf"/>
</dbReference>